<dbReference type="Proteomes" id="UP000664385">
    <property type="component" value="Unassembled WGS sequence"/>
</dbReference>
<dbReference type="EMBL" id="JAEMWU010000004">
    <property type="protein sequence ID" value="MBN8207088.1"/>
    <property type="molecule type" value="Genomic_DNA"/>
</dbReference>
<evidence type="ECO:0000256" key="1">
    <source>
        <dbReference type="SAM" id="MobiDB-lite"/>
    </source>
</evidence>
<organism evidence="2 3">
    <name type="scientific">Microbacterium esteraromaticum</name>
    <dbReference type="NCBI Taxonomy" id="57043"/>
    <lineage>
        <taxon>Bacteria</taxon>
        <taxon>Bacillati</taxon>
        <taxon>Actinomycetota</taxon>
        <taxon>Actinomycetes</taxon>
        <taxon>Micrococcales</taxon>
        <taxon>Microbacteriaceae</taxon>
        <taxon>Microbacterium</taxon>
    </lineage>
</organism>
<feature type="region of interest" description="Disordered" evidence="1">
    <location>
        <begin position="131"/>
        <end position="153"/>
    </location>
</feature>
<reference evidence="2" key="1">
    <citation type="submission" date="2020-12" db="EMBL/GenBank/DDBJ databases">
        <title>PHA producing bacteria isolated from mangrove.</title>
        <authorList>
            <person name="Zheng W."/>
            <person name="Yu S."/>
            <person name="Huang Y."/>
        </authorList>
    </citation>
    <scope>NUCLEOTIDE SEQUENCE</scope>
    <source>
        <strain evidence="2">GN8-5</strain>
    </source>
</reference>
<evidence type="ECO:0000313" key="3">
    <source>
        <dbReference type="Proteomes" id="UP000664385"/>
    </source>
</evidence>
<evidence type="ECO:0000313" key="2">
    <source>
        <dbReference type="EMBL" id="MBN8207088.1"/>
    </source>
</evidence>
<dbReference type="AlphaFoldDB" id="A0A939DZX8"/>
<proteinExistence type="predicted"/>
<sequence length="176" mass="20385">MRELVMDLSSIDDEDAAIAWQLQLEQWWQTFGHLTRERTTFRNGQWGFTHDRLRKAWLLIRKVTRDGVLFTWITYGNPRITSPLEGGYNSPIRELLRRHRGMSEVHRRRAIEWLLTLRQIPLEQALTLTLTPAPAPEPNQHDQEDQAEDIGGPSLYDTGLDATEGLWARTGWAGRG</sequence>
<dbReference type="RefSeq" id="WP_206824908.1">
    <property type="nucleotide sequence ID" value="NZ_JAEMWU010000004.1"/>
</dbReference>
<name>A0A939DZX8_9MICO</name>
<evidence type="ECO:0008006" key="4">
    <source>
        <dbReference type="Google" id="ProtNLM"/>
    </source>
</evidence>
<accession>A0A939DZX8</accession>
<protein>
    <recommendedName>
        <fullName evidence="4">Transposase</fullName>
    </recommendedName>
</protein>
<comment type="caution">
    <text evidence="2">The sequence shown here is derived from an EMBL/GenBank/DDBJ whole genome shotgun (WGS) entry which is preliminary data.</text>
</comment>
<gene>
    <name evidence="2" type="ORF">JF543_14130</name>
</gene>